<feature type="domain" description="CobQ/CobB/MinD/ParA nucleotide binding" evidence="1">
    <location>
        <begin position="3"/>
        <end position="168"/>
    </location>
</feature>
<evidence type="ECO:0000313" key="3">
    <source>
        <dbReference type="Proteomes" id="UP000770330"/>
    </source>
</evidence>
<dbReference type="PANTHER" id="PTHR13696">
    <property type="entry name" value="P-LOOP CONTAINING NUCLEOSIDE TRIPHOSPHATE HYDROLASE"/>
    <property type="match status" value="1"/>
</dbReference>
<accession>A0A930KY38</accession>
<dbReference type="Gene3D" id="3.40.50.300">
    <property type="entry name" value="P-loop containing nucleotide triphosphate hydrolases"/>
    <property type="match status" value="1"/>
</dbReference>
<reference evidence="2" key="1">
    <citation type="submission" date="2020-04" db="EMBL/GenBank/DDBJ databases">
        <title>Deep metagenomics examines the oral microbiome during advanced dental caries in children, revealing novel taxa and co-occurrences with host molecules.</title>
        <authorList>
            <person name="Baker J.L."/>
            <person name="Morton J.T."/>
            <person name="Dinis M."/>
            <person name="Alvarez R."/>
            <person name="Tran N.C."/>
            <person name="Knight R."/>
            <person name="Edlund A."/>
        </authorList>
    </citation>
    <scope>NUCLEOTIDE SEQUENCE</scope>
    <source>
        <strain evidence="2">JCVI_39_bin.18</strain>
    </source>
</reference>
<dbReference type="PIRSF" id="PIRSF009320">
    <property type="entry name" value="Nuc_binding_HP_1000"/>
    <property type="match status" value="1"/>
</dbReference>
<protein>
    <submittedName>
        <fullName evidence="2">ParA family protein</fullName>
    </submittedName>
</protein>
<dbReference type="EMBL" id="JABZXO010000028">
    <property type="protein sequence ID" value="MBF1657985.1"/>
    <property type="molecule type" value="Genomic_DNA"/>
</dbReference>
<comment type="caution">
    <text evidence="2">The sequence shown here is derived from an EMBL/GenBank/DDBJ whole genome shotgun (WGS) entry which is preliminary data.</text>
</comment>
<dbReference type="RefSeq" id="WP_303945536.1">
    <property type="nucleotide sequence ID" value="NZ_CAURIN010000012.1"/>
</dbReference>
<gene>
    <name evidence="2" type="ORF">HXO61_08680</name>
</gene>
<dbReference type="InterPro" id="IPR027417">
    <property type="entry name" value="P-loop_NTPase"/>
</dbReference>
<dbReference type="PANTHER" id="PTHR13696:SF96">
    <property type="entry name" value="COBQ_COBB_MIND_PARA NUCLEOTIDE BINDING DOMAIN-CONTAINING PROTEIN"/>
    <property type="match status" value="1"/>
</dbReference>
<dbReference type="CDD" id="cd02042">
    <property type="entry name" value="ParAB_family"/>
    <property type="match status" value="1"/>
</dbReference>
<dbReference type="InterPro" id="IPR002586">
    <property type="entry name" value="CobQ/CobB/MinD/ParA_Nub-bd_dom"/>
</dbReference>
<dbReference type="AlphaFoldDB" id="A0A930KY38"/>
<dbReference type="SUPFAM" id="SSF52540">
    <property type="entry name" value="P-loop containing nucleoside triphosphate hydrolases"/>
    <property type="match status" value="1"/>
</dbReference>
<organism evidence="2 3">
    <name type="scientific">Rothia mucilaginosa</name>
    <dbReference type="NCBI Taxonomy" id="43675"/>
    <lineage>
        <taxon>Bacteria</taxon>
        <taxon>Bacillati</taxon>
        <taxon>Actinomycetota</taxon>
        <taxon>Actinomycetes</taxon>
        <taxon>Micrococcales</taxon>
        <taxon>Micrococcaceae</taxon>
        <taxon>Rothia</taxon>
    </lineage>
</organism>
<dbReference type="InterPro" id="IPR050678">
    <property type="entry name" value="DNA_Partitioning_ATPase"/>
</dbReference>
<dbReference type="Pfam" id="PF01656">
    <property type="entry name" value="CbiA"/>
    <property type="match status" value="1"/>
</dbReference>
<evidence type="ECO:0000313" key="2">
    <source>
        <dbReference type="EMBL" id="MBF1657985.1"/>
    </source>
</evidence>
<name>A0A930KY38_9MICC</name>
<sequence>MIITIGSHKGGTGKSTLTTNLAAAYQAVGNRVVVIEADPSVSTTSTWAARREEHDELTPVTVLRKTGRLASTLRDLQQAFDVIIVDTAGKDSVELRSASLVSDVLLTPTNADKPDLDSTSEFITRMDEARDSNEDLKILVVISRAPTHAKSRFRDEAIAALCENTEEFALADTVVFNRRIYPDALKDGMSVIEAPARTSQACEEVQNLAQEIVEYAAA</sequence>
<evidence type="ECO:0000259" key="1">
    <source>
        <dbReference type="Pfam" id="PF01656"/>
    </source>
</evidence>
<dbReference type="Proteomes" id="UP000770330">
    <property type="component" value="Unassembled WGS sequence"/>
</dbReference>
<proteinExistence type="predicted"/>